<evidence type="ECO:0000256" key="5">
    <source>
        <dbReference type="ARBA" id="ARBA00022989"/>
    </source>
</evidence>
<dbReference type="AlphaFoldDB" id="A0A8B7ZXY5"/>
<gene>
    <name evidence="15" type="primary">LOC110989497</name>
</gene>
<organism evidence="14 15">
    <name type="scientific">Acanthaster planci</name>
    <name type="common">Crown-of-thorns starfish</name>
    <dbReference type="NCBI Taxonomy" id="133434"/>
    <lineage>
        <taxon>Eukaryota</taxon>
        <taxon>Metazoa</taxon>
        <taxon>Echinodermata</taxon>
        <taxon>Eleutherozoa</taxon>
        <taxon>Asterozoa</taxon>
        <taxon>Asteroidea</taxon>
        <taxon>Valvatacea</taxon>
        <taxon>Valvatida</taxon>
        <taxon>Acanthasteridae</taxon>
        <taxon>Acanthaster</taxon>
    </lineage>
</organism>
<dbReference type="FunFam" id="3.40.50.720:FF:000131">
    <property type="entry name" value="Short-chain dehydrogenase/reductase 3"/>
    <property type="match status" value="1"/>
</dbReference>
<keyword evidence="8" id="KW-0472">Membrane</keyword>
<dbReference type="GeneID" id="110989497"/>
<evidence type="ECO:0000256" key="9">
    <source>
        <dbReference type="ARBA" id="ARBA00059620"/>
    </source>
</evidence>
<dbReference type="Gene3D" id="3.40.50.720">
    <property type="entry name" value="NAD(P)-binding Rossmann-like Domain"/>
    <property type="match status" value="1"/>
</dbReference>
<keyword evidence="5" id="KW-1133">Transmembrane helix</keyword>
<keyword evidence="7" id="KW-0443">Lipid metabolism</keyword>
<evidence type="ECO:0000256" key="10">
    <source>
        <dbReference type="ARBA" id="ARBA00068717"/>
    </source>
</evidence>
<dbReference type="InterPro" id="IPR002347">
    <property type="entry name" value="SDR_fam"/>
</dbReference>
<reference evidence="15" key="1">
    <citation type="submission" date="2025-08" db="UniProtKB">
        <authorList>
            <consortium name="RefSeq"/>
        </authorList>
    </citation>
    <scope>IDENTIFICATION</scope>
</reference>
<keyword evidence="4" id="KW-0521">NADP</keyword>
<protein>
    <recommendedName>
        <fullName evidence="10">Short-chain dehydrogenase/reductase 3</fullName>
    </recommendedName>
    <alternativeName>
        <fullName evidence="11">Retinal short-chain dehydrogenase/reductase 1</fullName>
    </alternativeName>
</protein>
<keyword evidence="6" id="KW-0560">Oxidoreductase</keyword>
<evidence type="ECO:0000256" key="3">
    <source>
        <dbReference type="ARBA" id="ARBA00022692"/>
    </source>
</evidence>
<dbReference type="PRINTS" id="PR00080">
    <property type="entry name" value="SDRFAMILY"/>
</dbReference>
<evidence type="ECO:0000256" key="4">
    <source>
        <dbReference type="ARBA" id="ARBA00022857"/>
    </source>
</evidence>
<evidence type="ECO:0000256" key="13">
    <source>
        <dbReference type="SAM" id="MobiDB-lite"/>
    </source>
</evidence>
<evidence type="ECO:0000256" key="1">
    <source>
        <dbReference type="ARBA" id="ARBA00004141"/>
    </source>
</evidence>
<comment type="similarity">
    <text evidence="2 12">Belongs to the short-chain dehydrogenases/reductases (SDR) family.</text>
</comment>
<dbReference type="Proteomes" id="UP000694845">
    <property type="component" value="Unplaced"/>
</dbReference>
<dbReference type="OrthoDB" id="5840532at2759"/>
<evidence type="ECO:0000256" key="7">
    <source>
        <dbReference type="ARBA" id="ARBA00023098"/>
    </source>
</evidence>
<evidence type="ECO:0000256" key="2">
    <source>
        <dbReference type="ARBA" id="ARBA00006484"/>
    </source>
</evidence>
<dbReference type="SUPFAM" id="SSF51735">
    <property type="entry name" value="NAD(P)-binding Rossmann-fold domains"/>
    <property type="match status" value="1"/>
</dbReference>
<feature type="region of interest" description="Disordered" evidence="13">
    <location>
        <begin position="300"/>
        <end position="326"/>
    </location>
</feature>
<dbReference type="CDD" id="cd05339">
    <property type="entry name" value="17beta-HSDXI-like_SDR_c"/>
    <property type="match status" value="1"/>
</dbReference>
<evidence type="ECO:0000256" key="8">
    <source>
        <dbReference type="ARBA" id="ARBA00023136"/>
    </source>
</evidence>
<dbReference type="PANTHER" id="PTHR24322">
    <property type="entry name" value="PKSB"/>
    <property type="match status" value="1"/>
</dbReference>
<comment type="subcellular location">
    <subcellularLocation>
        <location evidence="1">Membrane</location>
        <topology evidence="1">Multi-pass membrane protein</topology>
    </subcellularLocation>
</comment>
<sequence length="326" mass="35567">MAAKRGVVLLLYAIWYCMEAFFKTCIDLFVPSSFRRLKDVKGEIVLITGGGAGLGRHLAIGFAKRRATVVIWDVNQHDNVETARMIRELDAGDVYAYTVDVSKADQVYAAAERVRQEVGDVTMLVNNAGIAHYKPVLECSEEVVQRTVDVNAVSHFWLHKAFLPAMKAQNSGHIVTIGSIIAYAPYRSMGAYTSSKCTVIGIHESLQLDLAYENSAIKLTLACPSGLATGMILGRINTGGALLSRPDDAAEEIIEGVLLEKRVLCVPSSAYFMTIVKNLIPVKLMVMLLRSVNLENTFVEDKEKSEGGTDGGGDDDDDDDNDDGKE</sequence>
<evidence type="ECO:0000256" key="12">
    <source>
        <dbReference type="RuleBase" id="RU000363"/>
    </source>
</evidence>
<accession>A0A8B7ZXY5</accession>
<dbReference type="GO" id="GO:0016020">
    <property type="term" value="C:membrane"/>
    <property type="evidence" value="ECO:0007669"/>
    <property type="project" value="UniProtKB-SubCell"/>
</dbReference>
<name>A0A8B7ZXY5_ACAPL</name>
<keyword evidence="3" id="KW-0812">Transmembrane</keyword>
<dbReference type="KEGG" id="aplc:110989497"/>
<dbReference type="RefSeq" id="XP_022109615.1">
    <property type="nucleotide sequence ID" value="XM_022253923.1"/>
</dbReference>
<keyword evidence="14" id="KW-1185">Reference proteome</keyword>
<dbReference type="Pfam" id="PF00106">
    <property type="entry name" value="adh_short"/>
    <property type="match status" value="1"/>
</dbReference>
<dbReference type="OMA" id="ICIPRII"/>
<evidence type="ECO:0000313" key="15">
    <source>
        <dbReference type="RefSeq" id="XP_022109615.1"/>
    </source>
</evidence>
<dbReference type="PRINTS" id="PR00081">
    <property type="entry name" value="GDHRDH"/>
</dbReference>
<dbReference type="GO" id="GO:0005811">
    <property type="term" value="C:lipid droplet"/>
    <property type="evidence" value="ECO:0007669"/>
    <property type="project" value="TreeGrafter"/>
</dbReference>
<dbReference type="InterPro" id="IPR036291">
    <property type="entry name" value="NAD(P)-bd_dom_sf"/>
</dbReference>
<evidence type="ECO:0000313" key="14">
    <source>
        <dbReference type="Proteomes" id="UP000694845"/>
    </source>
</evidence>
<dbReference type="GO" id="GO:0052650">
    <property type="term" value="F:all-trans-retinol dehydrogenase (NADP+) activity"/>
    <property type="evidence" value="ECO:0007669"/>
    <property type="project" value="UniProtKB-ARBA"/>
</dbReference>
<evidence type="ECO:0000256" key="11">
    <source>
        <dbReference type="ARBA" id="ARBA00082544"/>
    </source>
</evidence>
<feature type="compositionally biased region" description="Acidic residues" evidence="13">
    <location>
        <begin position="312"/>
        <end position="326"/>
    </location>
</feature>
<proteinExistence type="inferred from homology"/>
<evidence type="ECO:0000256" key="6">
    <source>
        <dbReference type="ARBA" id="ARBA00023002"/>
    </source>
</evidence>
<comment type="function">
    <text evidence="9">Catalyzes the reduction of all-trans-retinal to all-trans-retinol in the presence of NADPH.</text>
</comment>
<dbReference type="PANTHER" id="PTHR24322:SF736">
    <property type="entry name" value="RETINOL DEHYDROGENASE 10"/>
    <property type="match status" value="1"/>
</dbReference>